<protein>
    <submittedName>
        <fullName evidence="5">Synaptobrevin</fullName>
    </submittedName>
</protein>
<keyword evidence="3" id="KW-1133">Transmembrane helix</keyword>
<evidence type="ECO:0000256" key="1">
    <source>
        <dbReference type="PROSITE-ProRule" id="PRU00290"/>
    </source>
</evidence>
<dbReference type="SUPFAM" id="SSF58038">
    <property type="entry name" value="SNARE fusion complex"/>
    <property type="match status" value="1"/>
</dbReference>
<organism evidence="5 6">
    <name type="scientific">Sanghuangporus baumii</name>
    <name type="common">Phellinus baumii</name>
    <dbReference type="NCBI Taxonomy" id="108892"/>
    <lineage>
        <taxon>Eukaryota</taxon>
        <taxon>Fungi</taxon>
        <taxon>Dikarya</taxon>
        <taxon>Basidiomycota</taxon>
        <taxon>Agaricomycotina</taxon>
        <taxon>Agaricomycetes</taxon>
        <taxon>Hymenochaetales</taxon>
        <taxon>Hymenochaetaceae</taxon>
        <taxon>Sanghuangporus</taxon>
    </lineage>
</organism>
<dbReference type="Proteomes" id="UP000757232">
    <property type="component" value="Unassembled WGS sequence"/>
</dbReference>
<keyword evidence="3" id="KW-0812">Transmembrane</keyword>
<dbReference type="GO" id="GO:0016020">
    <property type="term" value="C:membrane"/>
    <property type="evidence" value="ECO:0007669"/>
    <property type="project" value="InterPro"/>
</dbReference>
<comment type="caution">
    <text evidence="5">The sequence shown here is derived from an EMBL/GenBank/DDBJ whole genome shotgun (WGS) entry which is preliminary data.</text>
</comment>
<feature type="domain" description="V-SNARE coiled-coil homology" evidence="4">
    <location>
        <begin position="72"/>
        <end position="126"/>
    </location>
</feature>
<dbReference type="InterPro" id="IPR001388">
    <property type="entry name" value="Synaptobrevin-like"/>
</dbReference>
<name>A0A9Q5I3G2_SANBA</name>
<dbReference type="InterPro" id="IPR016444">
    <property type="entry name" value="Synaptobrevin/VAMP"/>
</dbReference>
<gene>
    <name evidence="5" type="ORF">A7U60_g1747</name>
</gene>
<dbReference type="EMBL" id="LNZH02000109">
    <property type="protein sequence ID" value="OCB91000.1"/>
    <property type="molecule type" value="Genomic_DNA"/>
</dbReference>
<dbReference type="AlphaFoldDB" id="A0A9Q5I3G2"/>
<feature type="region of interest" description="Disordered" evidence="2">
    <location>
        <begin position="29"/>
        <end position="74"/>
    </location>
</feature>
<keyword evidence="1" id="KW-0175">Coiled coil</keyword>
<dbReference type="OrthoDB" id="190375at2759"/>
<feature type="compositionally biased region" description="Low complexity" evidence="2">
    <location>
        <begin position="54"/>
        <end position="63"/>
    </location>
</feature>
<dbReference type="Gene3D" id="1.20.5.110">
    <property type="match status" value="2"/>
</dbReference>
<feature type="transmembrane region" description="Helical" evidence="3">
    <location>
        <begin position="138"/>
        <end position="158"/>
    </location>
</feature>
<evidence type="ECO:0000259" key="4">
    <source>
        <dbReference type="PROSITE" id="PS50892"/>
    </source>
</evidence>
<dbReference type="PRINTS" id="PR00219">
    <property type="entry name" value="SYNAPTOBREVN"/>
</dbReference>
<keyword evidence="6" id="KW-1185">Reference proteome</keyword>
<sequence>MQIEQNVREVKTETPAGHVVVALNPALNNSLHTPYSRTTNDDNGQLYDPPMPRAGSSNEPGGPAASGGGDSRIDRLKNEVAEAQGVMRNNINLVREREDNLQNLQDKTAQSFRRGANKVRKNMWWKDMKNMWWKDMKMRIIIGIAIVIILIIIIVPIVKATT</sequence>
<dbReference type="PROSITE" id="PS50892">
    <property type="entry name" value="V_SNARE"/>
    <property type="match status" value="1"/>
</dbReference>
<accession>A0A9Q5I3G2</accession>
<dbReference type="GO" id="GO:0016192">
    <property type="term" value="P:vesicle-mediated transport"/>
    <property type="evidence" value="ECO:0007669"/>
    <property type="project" value="InterPro"/>
</dbReference>
<evidence type="ECO:0000256" key="2">
    <source>
        <dbReference type="SAM" id="MobiDB-lite"/>
    </source>
</evidence>
<dbReference type="PANTHER" id="PTHR45701">
    <property type="entry name" value="SYNAPTOBREVIN FAMILY MEMBER"/>
    <property type="match status" value="1"/>
</dbReference>
<keyword evidence="3" id="KW-0472">Membrane</keyword>
<evidence type="ECO:0000256" key="3">
    <source>
        <dbReference type="SAM" id="Phobius"/>
    </source>
</evidence>
<dbReference type="InterPro" id="IPR042855">
    <property type="entry name" value="V_SNARE_CC"/>
</dbReference>
<reference evidence="5" key="1">
    <citation type="submission" date="2016-06" db="EMBL/GenBank/DDBJ databases">
        <title>Draft Genome sequence of the fungus Inonotus baumii.</title>
        <authorList>
            <person name="Zhu H."/>
            <person name="Lin W."/>
        </authorList>
    </citation>
    <scope>NUCLEOTIDE SEQUENCE</scope>
    <source>
        <strain evidence="5">821</strain>
    </source>
</reference>
<evidence type="ECO:0000313" key="5">
    <source>
        <dbReference type="EMBL" id="OCB91000.1"/>
    </source>
</evidence>
<feature type="compositionally biased region" description="Polar residues" evidence="2">
    <location>
        <begin position="29"/>
        <end position="43"/>
    </location>
</feature>
<proteinExistence type="predicted"/>
<evidence type="ECO:0000313" key="6">
    <source>
        <dbReference type="Proteomes" id="UP000757232"/>
    </source>
</evidence>
<dbReference type="Pfam" id="PF00957">
    <property type="entry name" value="Synaptobrevin"/>
    <property type="match status" value="1"/>
</dbReference>